<proteinExistence type="predicted"/>
<organism evidence="4 5">
    <name type="scientific">Elysia marginata</name>
    <dbReference type="NCBI Taxonomy" id="1093978"/>
    <lineage>
        <taxon>Eukaryota</taxon>
        <taxon>Metazoa</taxon>
        <taxon>Spiralia</taxon>
        <taxon>Lophotrochozoa</taxon>
        <taxon>Mollusca</taxon>
        <taxon>Gastropoda</taxon>
        <taxon>Heterobranchia</taxon>
        <taxon>Euthyneura</taxon>
        <taxon>Panpulmonata</taxon>
        <taxon>Sacoglossa</taxon>
        <taxon>Placobranchoidea</taxon>
        <taxon>Plakobranchidae</taxon>
        <taxon>Elysia</taxon>
    </lineage>
</organism>
<protein>
    <submittedName>
        <fullName evidence="4">WAP four-disulfide core domain protein 18</fullName>
    </submittedName>
</protein>
<name>A0AAV4JJ19_9GAST</name>
<dbReference type="GO" id="GO:0005576">
    <property type="term" value="C:extracellular region"/>
    <property type="evidence" value="ECO:0007669"/>
    <property type="project" value="InterPro"/>
</dbReference>
<dbReference type="AlphaFoldDB" id="A0AAV4JJ19"/>
<sequence>MFSLPQKINIHIVLNLLRDTLRAVDDKDGQCPAIPQESVGTCVHECDDKDPKKACDEGYKCCSNGCGHVCVKAPELDRIVFNLYVRGLSWRDEMADQSNLVHKQIKQFIEKEFGEHGGELTFLKLSDNYGCIYIYVEWDVDKPQDITKLTDGIDNSSVVINGTKATVSKRACSPVGFAEKLIANVTVNAPWYPELENTSSGTYTFMASQIETALDTFMEGRGLSGYKSSKILSFYPVAASSALAGRQKRQVQYYLGISIELKFTSSLPVDGLLQARDVLVKKGLPMGDEVFGLREIQFGEKVTFPTQVPNTVDFQEKIVTNVTVDEQWEAQLEDASSERYKSMASQIEAGLDFYLGTIKLPNYKSSKILSFYPVESTSASGGRKKRQALYYLGISIELKFTNSLPVDGLLQARDVLLKKGLPVGDEVYGLREIQFGAMETNPKTGMSVIPCGVQRCENGSLCVEKFDGFQYCACPYGRAGPTCAIKSPEPDRIVFNLYVRGLSWRDEMADQSNLVHKQIKQFIEKEFGEHGGELTFLKLSDNYGCINIYVEWDADKPQDITKLTDGIDNSSVVINGTKATVSKRACSPADLHVLTFNLYARGSPWTDDMADQSGPVHTQIKQFIEKEFGELGGQLRTLQLANNHGCIRIFVEWEAEKPEEILKLADRIGNSSIVINNTQVIVSKRECVPGDADLHVLTFNLYARGSPWTDDMADQSGPVHTQIKQFIEKEFGELGGQLRTLQLANK</sequence>
<evidence type="ECO:0000313" key="4">
    <source>
        <dbReference type="EMBL" id="GFS21740.1"/>
    </source>
</evidence>
<dbReference type="Pfam" id="PF00095">
    <property type="entry name" value="WAP"/>
    <property type="match status" value="1"/>
</dbReference>
<keyword evidence="1" id="KW-0245">EGF-like domain</keyword>
<dbReference type="SMART" id="SM00217">
    <property type="entry name" value="WAP"/>
    <property type="match status" value="1"/>
</dbReference>
<dbReference type="GO" id="GO:0030414">
    <property type="term" value="F:peptidase inhibitor activity"/>
    <property type="evidence" value="ECO:0007669"/>
    <property type="project" value="InterPro"/>
</dbReference>
<dbReference type="PROSITE" id="PS50026">
    <property type="entry name" value="EGF_3"/>
    <property type="match status" value="1"/>
</dbReference>
<dbReference type="Gene3D" id="4.10.75.10">
    <property type="entry name" value="Elafin-like"/>
    <property type="match status" value="1"/>
</dbReference>
<evidence type="ECO:0000259" key="3">
    <source>
        <dbReference type="PROSITE" id="PS51390"/>
    </source>
</evidence>
<dbReference type="EMBL" id="BMAT01013868">
    <property type="protein sequence ID" value="GFS21740.1"/>
    <property type="molecule type" value="Genomic_DNA"/>
</dbReference>
<dbReference type="InterPro" id="IPR000742">
    <property type="entry name" value="EGF"/>
</dbReference>
<dbReference type="PROSITE" id="PS00022">
    <property type="entry name" value="EGF_1"/>
    <property type="match status" value="1"/>
</dbReference>
<dbReference type="InterPro" id="IPR036645">
    <property type="entry name" value="Elafin-like_sf"/>
</dbReference>
<dbReference type="InterPro" id="IPR008197">
    <property type="entry name" value="WAP_dom"/>
</dbReference>
<dbReference type="PROSITE" id="PS51390">
    <property type="entry name" value="WAP"/>
    <property type="match status" value="1"/>
</dbReference>
<dbReference type="CDD" id="cd00199">
    <property type="entry name" value="WAP"/>
    <property type="match status" value="1"/>
</dbReference>
<evidence type="ECO:0000313" key="5">
    <source>
        <dbReference type="Proteomes" id="UP000762676"/>
    </source>
</evidence>
<evidence type="ECO:0000259" key="2">
    <source>
        <dbReference type="PROSITE" id="PS50026"/>
    </source>
</evidence>
<dbReference type="SUPFAM" id="SSF57256">
    <property type="entry name" value="Elafin-like"/>
    <property type="match status" value="1"/>
</dbReference>
<feature type="domain" description="WAP" evidence="3">
    <location>
        <begin position="24"/>
        <end position="75"/>
    </location>
</feature>
<accession>A0AAV4JJ19</accession>
<comment type="caution">
    <text evidence="4">The sequence shown here is derived from an EMBL/GenBank/DDBJ whole genome shotgun (WGS) entry which is preliminary data.</text>
</comment>
<keyword evidence="5" id="KW-1185">Reference proteome</keyword>
<gene>
    <name evidence="4" type="ORF">ElyMa_006932700</name>
</gene>
<evidence type="ECO:0000256" key="1">
    <source>
        <dbReference type="PROSITE-ProRule" id="PRU00076"/>
    </source>
</evidence>
<feature type="domain" description="EGF-like" evidence="2">
    <location>
        <begin position="447"/>
        <end position="484"/>
    </location>
</feature>
<reference evidence="4 5" key="1">
    <citation type="journal article" date="2021" name="Elife">
        <title>Chloroplast acquisition without the gene transfer in kleptoplastic sea slugs, Plakobranchus ocellatus.</title>
        <authorList>
            <person name="Maeda T."/>
            <person name="Takahashi S."/>
            <person name="Yoshida T."/>
            <person name="Shimamura S."/>
            <person name="Takaki Y."/>
            <person name="Nagai Y."/>
            <person name="Toyoda A."/>
            <person name="Suzuki Y."/>
            <person name="Arimoto A."/>
            <person name="Ishii H."/>
            <person name="Satoh N."/>
            <person name="Nishiyama T."/>
            <person name="Hasebe M."/>
            <person name="Maruyama T."/>
            <person name="Minagawa J."/>
            <person name="Obokata J."/>
            <person name="Shigenobu S."/>
        </authorList>
    </citation>
    <scope>NUCLEOTIDE SEQUENCE [LARGE SCALE GENOMIC DNA]</scope>
</reference>
<feature type="disulfide bond" evidence="1">
    <location>
        <begin position="474"/>
        <end position="483"/>
    </location>
</feature>
<dbReference type="Proteomes" id="UP000762676">
    <property type="component" value="Unassembled WGS sequence"/>
</dbReference>
<comment type="caution">
    <text evidence="1">Lacks conserved residue(s) required for the propagation of feature annotation.</text>
</comment>
<keyword evidence="1" id="KW-1015">Disulfide bond</keyword>